<dbReference type="Gene3D" id="3.30.1490.100">
    <property type="entry name" value="DNA polymerase, Y-family, little finger domain"/>
    <property type="match status" value="1"/>
</dbReference>
<dbReference type="SUPFAM" id="SSF56672">
    <property type="entry name" value="DNA/RNA polymerases"/>
    <property type="match status" value="1"/>
</dbReference>
<dbReference type="GO" id="GO:0003887">
    <property type="term" value="F:DNA-directed DNA polymerase activity"/>
    <property type="evidence" value="ECO:0007669"/>
    <property type="project" value="UniProtKB-UniRule"/>
</dbReference>
<feature type="binding site" evidence="15">
    <location>
        <position position="17"/>
    </location>
    <ligand>
        <name>Mg(2+)</name>
        <dbReference type="ChEBI" id="CHEBI:18420"/>
    </ligand>
</feature>
<keyword evidence="3 15" id="KW-0515">Mutator protein</keyword>
<keyword evidence="5 15" id="KW-0808">Transferase</keyword>
<keyword evidence="4 15" id="KW-0963">Cytoplasm</keyword>
<evidence type="ECO:0000256" key="2">
    <source>
        <dbReference type="ARBA" id="ARBA00010945"/>
    </source>
</evidence>
<comment type="cofactor">
    <cofactor evidence="15">
        <name>Mg(2+)</name>
        <dbReference type="ChEBI" id="CHEBI:18420"/>
    </cofactor>
    <text evidence="15">Binds 2 magnesium ions per subunit.</text>
</comment>
<dbReference type="EC" id="2.7.7.7" evidence="15"/>
<dbReference type="GO" id="GO:0042276">
    <property type="term" value="P:error-prone translesion synthesis"/>
    <property type="evidence" value="ECO:0007669"/>
    <property type="project" value="TreeGrafter"/>
</dbReference>
<evidence type="ECO:0000256" key="1">
    <source>
        <dbReference type="ARBA" id="ARBA00004496"/>
    </source>
</evidence>
<feature type="active site" evidence="15">
    <location>
        <position position="114"/>
    </location>
</feature>
<comment type="similarity">
    <text evidence="2 15">Belongs to the DNA polymerase type-Y family.</text>
</comment>
<dbReference type="InterPro" id="IPR022880">
    <property type="entry name" value="DNApol_IV"/>
</dbReference>
<organism evidence="17 18">
    <name type="scientific">Fictibacillus arsenicus</name>
    <dbReference type="NCBI Taxonomy" id="255247"/>
    <lineage>
        <taxon>Bacteria</taxon>
        <taxon>Bacillati</taxon>
        <taxon>Bacillota</taxon>
        <taxon>Bacilli</taxon>
        <taxon>Bacillales</taxon>
        <taxon>Fictibacillaceae</taxon>
        <taxon>Fictibacillus</taxon>
    </lineage>
</organism>
<dbReference type="GO" id="GO:0006281">
    <property type="term" value="P:DNA repair"/>
    <property type="evidence" value="ECO:0007669"/>
    <property type="project" value="UniProtKB-UniRule"/>
</dbReference>
<reference evidence="17 18" key="1">
    <citation type="submission" date="2016-11" db="EMBL/GenBank/DDBJ databases">
        <authorList>
            <person name="Jaros S."/>
            <person name="Januszkiewicz K."/>
            <person name="Wedrychowicz H."/>
        </authorList>
    </citation>
    <scope>NUCLEOTIDE SEQUENCE [LARGE SCALE GENOMIC DNA]</scope>
    <source>
        <strain evidence="17 18">Con a/3</strain>
    </source>
</reference>
<keyword evidence="8 15" id="KW-0479">Metal-binding</keyword>
<dbReference type="FunFam" id="3.40.1170.60:FF:000001">
    <property type="entry name" value="DNA polymerase IV"/>
    <property type="match status" value="1"/>
</dbReference>
<dbReference type="RefSeq" id="WP_077363844.1">
    <property type="nucleotide sequence ID" value="NZ_MQMF01000003.1"/>
</dbReference>
<evidence type="ECO:0000256" key="14">
    <source>
        <dbReference type="ARBA" id="ARBA00049244"/>
    </source>
</evidence>
<dbReference type="InterPro" id="IPR001126">
    <property type="entry name" value="UmuC"/>
</dbReference>
<dbReference type="PANTHER" id="PTHR11076">
    <property type="entry name" value="DNA REPAIR POLYMERASE UMUC / TRANSFERASE FAMILY MEMBER"/>
    <property type="match status" value="1"/>
</dbReference>
<evidence type="ECO:0000256" key="11">
    <source>
        <dbReference type="ARBA" id="ARBA00022932"/>
    </source>
</evidence>
<dbReference type="CDD" id="cd03586">
    <property type="entry name" value="PolY_Pol_IV_kappa"/>
    <property type="match status" value="1"/>
</dbReference>
<evidence type="ECO:0000259" key="16">
    <source>
        <dbReference type="PROSITE" id="PS50173"/>
    </source>
</evidence>
<dbReference type="GO" id="GO:0003684">
    <property type="term" value="F:damaged DNA binding"/>
    <property type="evidence" value="ECO:0007669"/>
    <property type="project" value="InterPro"/>
</dbReference>
<dbReference type="EMBL" id="MQMF01000003">
    <property type="protein sequence ID" value="OOE10473.1"/>
    <property type="molecule type" value="Genomic_DNA"/>
</dbReference>
<dbReference type="HAMAP" id="MF_01113">
    <property type="entry name" value="DNApol_IV"/>
    <property type="match status" value="1"/>
</dbReference>
<dbReference type="PROSITE" id="PS50173">
    <property type="entry name" value="UMUC"/>
    <property type="match status" value="1"/>
</dbReference>
<keyword evidence="7 15" id="KW-0235">DNA replication</keyword>
<proteinExistence type="inferred from homology"/>
<sequence>MLYQTPASKRRIIFHVDMNSFYASVEMAENPDLRGKPLAVAGNVEERKGIIVTCSYEAREKGVKTTMPLWQARKLCPNLIVVPPDFETYKSYSSRMFQLLQEYTEWVEPVSIDEGYMDVTECKLPLETAEEIQNRLLNELNLPCSIGIGPNKFLAKMASDMKKPLGITVLRKRDLAQKLWPLNVGDLHGIGKKTEEKLNKYGIITVKDLAEAADYEIKQRFGINGLKMKERANGIDPRPVDPSSASDYRSIGSSTTLSEDIISTGEAEPVFKRLAEKVVTRLKTKGYVALTIAITIRYSDRKTITRSKMLLNATQDQHDISKTALQLFKQHWNREPVRLLGITATEVVERENATYQLDLFSVEKNEKQALLHDVLSSIERKHGEGIIKRGKNK</sequence>
<dbReference type="NCBIfam" id="NF002492">
    <property type="entry name" value="PRK01810.1"/>
    <property type="match status" value="1"/>
</dbReference>
<dbReference type="GO" id="GO:0000287">
    <property type="term" value="F:magnesium ion binding"/>
    <property type="evidence" value="ECO:0007669"/>
    <property type="project" value="UniProtKB-UniRule"/>
</dbReference>
<comment type="subunit">
    <text evidence="15">Monomer.</text>
</comment>
<keyword evidence="12 15" id="KW-0238">DNA-binding</keyword>
<dbReference type="InterPro" id="IPR036775">
    <property type="entry name" value="DNA_pol_Y-fam_lit_finger_sf"/>
</dbReference>
<dbReference type="PANTHER" id="PTHR11076:SF33">
    <property type="entry name" value="DNA POLYMERASE KAPPA"/>
    <property type="match status" value="1"/>
</dbReference>
<evidence type="ECO:0000256" key="9">
    <source>
        <dbReference type="ARBA" id="ARBA00022763"/>
    </source>
</evidence>
<evidence type="ECO:0000313" key="18">
    <source>
        <dbReference type="Proteomes" id="UP000188597"/>
    </source>
</evidence>
<keyword evidence="10 15" id="KW-0460">Magnesium</keyword>
<keyword evidence="6 15" id="KW-0548">Nucleotidyltransferase</keyword>
<dbReference type="InterPro" id="IPR024728">
    <property type="entry name" value="PolY_HhH_motif"/>
</dbReference>
<dbReference type="Proteomes" id="UP000188597">
    <property type="component" value="Unassembled WGS sequence"/>
</dbReference>
<dbReference type="GO" id="GO:0006261">
    <property type="term" value="P:DNA-templated DNA replication"/>
    <property type="evidence" value="ECO:0007669"/>
    <property type="project" value="UniProtKB-UniRule"/>
</dbReference>
<evidence type="ECO:0000256" key="4">
    <source>
        <dbReference type="ARBA" id="ARBA00022490"/>
    </source>
</evidence>
<dbReference type="InterPro" id="IPR043128">
    <property type="entry name" value="Rev_trsase/Diguanyl_cyclase"/>
</dbReference>
<dbReference type="SUPFAM" id="SSF100879">
    <property type="entry name" value="Lesion bypass DNA polymerase (Y-family), little finger domain"/>
    <property type="match status" value="1"/>
</dbReference>
<gene>
    <name evidence="15" type="primary">dinB</name>
    <name evidence="17" type="ORF">UN64_14005</name>
</gene>
<evidence type="ECO:0000256" key="10">
    <source>
        <dbReference type="ARBA" id="ARBA00022842"/>
    </source>
</evidence>
<evidence type="ECO:0000256" key="8">
    <source>
        <dbReference type="ARBA" id="ARBA00022723"/>
    </source>
</evidence>
<dbReference type="InterPro" id="IPR050116">
    <property type="entry name" value="DNA_polymerase-Y"/>
</dbReference>
<comment type="catalytic activity">
    <reaction evidence="14 15">
        <text>DNA(n) + a 2'-deoxyribonucleoside 5'-triphosphate = DNA(n+1) + diphosphate</text>
        <dbReference type="Rhea" id="RHEA:22508"/>
        <dbReference type="Rhea" id="RHEA-COMP:17339"/>
        <dbReference type="Rhea" id="RHEA-COMP:17340"/>
        <dbReference type="ChEBI" id="CHEBI:33019"/>
        <dbReference type="ChEBI" id="CHEBI:61560"/>
        <dbReference type="ChEBI" id="CHEBI:173112"/>
        <dbReference type="EC" id="2.7.7.7"/>
    </reaction>
</comment>
<dbReference type="OrthoDB" id="9808813at2"/>
<evidence type="ECO:0000256" key="5">
    <source>
        <dbReference type="ARBA" id="ARBA00022679"/>
    </source>
</evidence>
<dbReference type="GO" id="GO:0009432">
    <property type="term" value="P:SOS response"/>
    <property type="evidence" value="ECO:0007669"/>
    <property type="project" value="TreeGrafter"/>
</dbReference>
<dbReference type="Gene3D" id="3.30.70.270">
    <property type="match status" value="1"/>
</dbReference>
<comment type="subcellular location">
    <subcellularLocation>
        <location evidence="1 15">Cytoplasm</location>
    </subcellularLocation>
</comment>
<evidence type="ECO:0000256" key="12">
    <source>
        <dbReference type="ARBA" id="ARBA00023125"/>
    </source>
</evidence>
<evidence type="ECO:0000256" key="3">
    <source>
        <dbReference type="ARBA" id="ARBA00022457"/>
    </source>
</evidence>
<keyword evidence="13 15" id="KW-0234">DNA repair</keyword>
<comment type="caution">
    <text evidence="17">The sequence shown here is derived from an EMBL/GenBank/DDBJ whole genome shotgun (WGS) entry which is preliminary data.</text>
</comment>
<feature type="domain" description="UmuC" evidence="16">
    <location>
        <begin position="13"/>
        <end position="191"/>
    </location>
</feature>
<feature type="binding site" evidence="15">
    <location>
        <position position="113"/>
    </location>
    <ligand>
        <name>Mg(2+)</name>
        <dbReference type="ChEBI" id="CHEBI:18420"/>
    </ligand>
</feature>
<keyword evidence="11 15" id="KW-0239">DNA-directed DNA polymerase</keyword>
<dbReference type="InterPro" id="IPR017961">
    <property type="entry name" value="DNA_pol_Y-fam_little_finger"/>
</dbReference>
<dbReference type="InterPro" id="IPR043502">
    <property type="entry name" value="DNA/RNA_pol_sf"/>
</dbReference>
<dbReference type="GO" id="GO:0005829">
    <property type="term" value="C:cytosol"/>
    <property type="evidence" value="ECO:0007669"/>
    <property type="project" value="TreeGrafter"/>
</dbReference>
<dbReference type="Gene3D" id="1.10.150.20">
    <property type="entry name" value="5' to 3' exonuclease, C-terminal subdomain"/>
    <property type="match status" value="1"/>
</dbReference>
<evidence type="ECO:0000313" key="17">
    <source>
        <dbReference type="EMBL" id="OOE10473.1"/>
    </source>
</evidence>
<comment type="function">
    <text evidence="15">Poorly processive, error-prone DNA polymerase involved in untargeted mutagenesis. Copies undamaged DNA at stalled replication forks, which arise in vivo from mismatched or misaligned primer ends. These misaligned primers can be extended by PolIV. Exhibits no 3'-5' exonuclease (proofreading) activity. May be involved in translesional synthesis, in conjunction with the beta clamp from PolIII.</text>
</comment>
<evidence type="ECO:0000256" key="15">
    <source>
        <dbReference type="HAMAP-Rule" id="MF_01113"/>
    </source>
</evidence>
<dbReference type="Pfam" id="PF11798">
    <property type="entry name" value="IMS_HHH"/>
    <property type="match status" value="1"/>
</dbReference>
<keyword evidence="9 15" id="KW-0227">DNA damage</keyword>
<feature type="site" description="Substrate discrimination" evidence="15">
    <location>
        <position position="22"/>
    </location>
</feature>
<accession>A0A1V3G666</accession>
<evidence type="ECO:0000256" key="7">
    <source>
        <dbReference type="ARBA" id="ARBA00022705"/>
    </source>
</evidence>
<evidence type="ECO:0000256" key="13">
    <source>
        <dbReference type="ARBA" id="ARBA00023204"/>
    </source>
</evidence>
<dbReference type="Pfam" id="PF00817">
    <property type="entry name" value="IMS"/>
    <property type="match status" value="1"/>
</dbReference>
<dbReference type="NCBIfam" id="NF002677">
    <property type="entry name" value="PRK02406.1"/>
    <property type="match status" value="1"/>
</dbReference>
<dbReference type="Gene3D" id="3.40.1170.60">
    <property type="match status" value="1"/>
</dbReference>
<evidence type="ECO:0000256" key="6">
    <source>
        <dbReference type="ARBA" id="ARBA00022695"/>
    </source>
</evidence>
<protein>
    <recommendedName>
        <fullName evidence="15">DNA polymerase IV</fullName>
        <shortName evidence="15">Pol IV</shortName>
        <ecNumber evidence="15">2.7.7.7</ecNumber>
    </recommendedName>
</protein>
<dbReference type="AlphaFoldDB" id="A0A1V3G666"/>
<name>A0A1V3G666_9BACL</name>
<dbReference type="Pfam" id="PF11799">
    <property type="entry name" value="IMS_C"/>
    <property type="match status" value="1"/>
</dbReference>